<name>A0A2N0PXB8_9GLOM</name>
<protein>
    <submittedName>
        <fullName evidence="2">Uncharacterized protein</fullName>
    </submittedName>
</protein>
<feature type="region of interest" description="Disordered" evidence="1">
    <location>
        <begin position="1"/>
        <end position="30"/>
    </location>
</feature>
<accession>A0A2N0PXB8</accession>
<evidence type="ECO:0000313" key="2">
    <source>
        <dbReference type="EMBL" id="PKC11473.1"/>
    </source>
</evidence>
<dbReference type="EMBL" id="LLXJ01000308">
    <property type="protein sequence ID" value="PKC11473.1"/>
    <property type="molecule type" value="Genomic_DNA"/>
</dbReference>
<reference evidence="2 3" key="2">
    <citation type="submission" date="2017-09" db="EMBL/GenBank/DDBJ databases">
        <title>Extensive intraspecific genome diversity in a model arbuscular mycorrhizal fungus.</title>
        <authorList>
            <person name="Chen E.C."/>
            <person name="Morin E."/>
            <person name="Beaudet D."/>
            <person name="Noel J."/>
            <person name="Ndikumana S."/>
            <person name="Charron P."/>
            <person name="St-Onge C."/>
            <person name="Giorgi J."/>
            <person name="Grigoriev I.V."/>
            <person name="Roux C."/>
            <person name="Martin F.M."/>
            <person name="Corradi N."/>
        </authorList>
    </citation>
    <scope>NUCLEOTIDE SEQUENCE [LARGE SCALE GENOMIC DNA]</scope>
    <source>
        <strain evidence="2 3">A5</strain>
    </source>
</reference>
<feature type="non-terminal residue" evidence="2">
    <location>
        <position position="1"/>
    </location>
</feature>
<dbReference type="Proteomes" id="UP000232722">
    <property type="component" value="Unassembled WGS sequence"/>
</dbReference>
<organism evidence="2 3">
    <name type="scientific">Rhizophagus irregularis</name>
    <dbReference type="NCBI Taxonomy" id="588596"/>
    <lineage>
        <taxon>Eukaryota</taxon>
        <taxon>Fungi</taxon>
        <taxon>Fungi incertae sedis</taxon>
        <taxon>Mucoromycota</taxon>
        <taxon>Glomeromycotina</taxon>
        <taxon>Glomeromycetes</taxon>
        <taxon>Glomerales</taxon>
        <taxon>Glomeraceae</taxon>
        <taxon>Rhizophagus</taxon>
    </lineage>
</organism>
<reference evidence="2 3" key="1">
    <citation type="submission" date="2016-04" db="EMBL/GenBank/DDBJ databases">
        <title>Genome analyses suggest a sexual origin of heterokaryosis in a supposedly ancient asexual fungus.</title>
        <authorList>
            <person name="Ropars J."/>
            <person name="Sedzielewska K."/>
            <person name="Noel J."/>
            <person name="Charron P."/>
            <person name="Farinelli L."/>
            <person name="Marton T."/>
            <person name="Kruger M."/>
            <person name="Pelin A."/>
            <person name="Brachmann A."/>
            <person name="Corradi N."/>
        </authorList>
    </citation>
    <scope>NUCLEOTIDE SEQUENCE [LARGE SCALE GENOMIC DNA]</scope>
    <source>
        <strain evidence="2 3">A5</strain>
    </source>
</reference>
<proteinExistence type="predicted"/>
<comment type="caution">
    <text evidence="2">The sequence shown here is derived from an EMBL/GenBank/DDBJ whole genome shotgun (WGS) entry which is preliminary data.</text>
</comment>
<dbReference type="AlphaFoldDB" id="A0A2N0PXB8"/>
<gene>
    <name evidence="2" type="ORF">RhiirA5_497657</name>
</gene>
<sequence>FKIITQILGDQGENDKQLLSSSSSSKGNEECKSVDYEFLRNFLNTPPVEKYKKLVILSFSTNKISI</sequence>
<evidence type="ECO:0000256" key="1">
    <source>
        <dbReference type="SAM" id="MobiDB-lite"/>
    </source>
</evidence>
<evidence type="ECO:0000313" key="3">
    <source>
        <dbReference type="Proteomes" id="UP000232722"/>
    </source>
</evidence>